<reference evidence="2 4" key="1">
    <citation type="submission" date="2010-11" db="EMBL/GenBank/DDBJ databases">
        <title>The Genome Sequence of Synechococcus phage S-CAM8 0608BI06.</title>
        <authorList>
            <consortium name="The Broad Institute Genome Sequencing Platform"/>
            <person name="Henn M.R."/>
            <person name="Martiny J."/>
            <person name="Weihe C."/>
            <person name="Levin J."/>
            <person name="Malboeuf C."/>
            <person name="Casali M."/>
            <person name="Russ C."/>
            <person name="Lennon N."/>
            <person name="Chapman S.B."/>
            <person name="Erlich R."/>
            <person name="Young S.K."/>
            <person name="Yandava C."/>
            <person name="Zeng Q."/>
            <person name="Alvarado L."/>
            <person name="Anderson S."/>
            <person name="Berlin A."/>
            <person name="Chen Z."/>
            <person name="Freedman E."/>
            <person name="Gellesch M."/>
            <person name="Goldberg J."/>
            <person name="Green L."/>
            <person name="Griggs A."/>
            <person name="Gujja S."/>
            <person name="Heilman E.R."/>
            <person name="Heiman D."/>
            <person name="Hollinger A."/>
            <person name="Howarth C."/>
            <person name="Larson L."/>
            <person name="Mehta T."/>
            <person name="Pearson M."/>
            <person name="Roberts A."/>
            <person name="Ryan E."/>
            <person name="Saif S."/>
            <person name="Shea T."/>
            <person name="Shenoy N."/>
            <person name="Sisk P."/>
            <person name="Stolte C."/>
            <person name="Sykes S."/>
            <person name="White J."/>
            <person name="Haas B."/>
            <person name="Nusbaum C."/>
            <person name="Birren B."/>
        </authorList>
    </citation>
    <scope>NUCLEOTIDE SEQUENCE [LARGE SCALE GENOMIC DNA]</scope>
    <source>
        <strain evidence="2">S-CAM8 06008BI06</strain>
    </source>
</reference>
<dbReference type="Proteomes" id="UP000297591">
    <property type="component" value="Segment"/>
</dbReference>
<dbReference type="KEGG" id="vg:16045093"/>
<dbReference type="Proteomes" id="UP000224839">
    <property type="component" value="Segment"/>
</dbReference>
<dbReference type="EMBL" id="KU686203">
    <property type="protein sequence ID" value="AOV59957.1"/>
    <property type="molecule type" value="Genomic_DNA"/>
</dbReference>
<evidence type="ECO:0000313" key="4">
    <source>
        <dbReference type="Proteomes" id="UP000014318"/>
    </source>
</evidence>
<reference evidence="1 6" key="2">
    <citation type="submission" date="2010-12" db="EMBL/GenBank/DDBJ databases">
        <title>The Genome Sequence of Synechococcus phage S-CAM8 0608SB47.</title>
        <authorList>
            <consortium name="The Broad Institute Genome Sequencing Platform"/>
            <person name="Henn M.R."/>
            <person name="Martiny J."/>
            <person name="Weihe C."/>
            <person name="Levin J."/>
            <person name="Malboeuf C."/>
            <person name="Casali M."/>
            <person name="Russ C."/>
            <person name="Lennon N."/>
            <person name="Chapman S.B."/>
            <person name="Erlich R."/>
            <person name="Young S.K."/>
            <person name="Yandava C."/>
            <person name="Zeng Q."/>
            <person name="Alvarado L."/>
            <person name="Anderson S."/>
            <person name="Berlin A."/>
            <person name="Chen Z."/>
            <person name="Freedman E."/>
            <person name="Gellesch M."/>
            <person name="Goldberg J."/>
            <person name="Green L."/>
            <person name="Griggs A."/>
            <person name="Gujja S."/>
            <person name="Heilman E.R."/>
            <person name="Heiman D."/>
            <person name="Hollinger A."/>
            <person name="Howarth C."/>
            <person name="Larson L."/>
            <person name="Mehta T."/>
            <person name="Pearson M."/>
            <person name="Roberts A."/>
            <person name="Ryan E."/>
            <person name="Saif S."/>
            <person name="Shea T."/>
            <person name="Shenoy N."/>
            <person name="Sisk P."/>
            <person name="Stolte C."/>
            <person name="Sykes S."/>
            <person name="White J."/>
            <person name="Haas B."/>
            <person name="Nusbaum C."/>
            <person name="Birren B."/>
        </authorList>
    </citation>
    <scope>NUCLEOTIDE SEQUENCE [LARGE SCALE GENOMIC DNA]</scope>
    <source>
        <strain evidence="1 6">0608SB47</strain>
    </source>
</reference>
<dbReference type="Proteomes" id="UP000014318">
    <property type="component" value="Segment"/>
</dbReference>
<proteinExistence type="predicted"/>
<keyword evidence="4" id="KW-1185">Reference proteome</keyword>
<evidence type="ECO:0000313" key="5">
    <source>
        <dbReference type="Proteomes" id="UP000224839"/>
    </source>
</evidence>
<dbReference type="RefSeq" id="YP_008125558.1">
    <property type="nucleotide sequence ID" value="NC_021530.1"/>
</dbReference>
<name>G8EXV8_9CAUD</name>
<dbReference type="EMBL" id="JF974299">
    <property type="protein sequence ID" value="AET72648.1"/>
    <property type="molecule type" value="Genomic_DNA"/>
</dbReference>
<evidence type="ECO:0000313" key="2">
    <source>
        <dbReference type="EMBL" id="AGN33865.1"/>
    </source>
</evidence>
<evidence type="ECO:0000313" key="6">
    <source>
        <dbReference type="Proteomes" id="UP000297591"/>
    </source>
</evidence>
<evidence type="ECO:0000313" key="1">
    <source>
        <dbReference type="EMBL" id="AET72648.1"/>
    </source>
</evidence>
<accession>G8EXV8</accession>
<dbReference type="GeneID" id="16045093"/>
<dbReference type="EMBL" id="HQ634178">
    <property type="protein sequence ID" value="AGN33865.1"/>
    <property type="molecule type" value="Genomic_DNA"/>
</dbReference>
<dbReference type="OrthoDB" id="28304at10239"/>
<sequence length="52" mass="6061">MTKKTFNSKKNTQWEYEETPETKAAIAALHAGIRQRKMKEQDDQLNYDTGSK</sequence>
<gene>
    <name evidence="3" type="ORF">P29A0810_021</name>
    <name evidence="2" type="ORF">SXCG_00059</name>
    <name evidence="1" type="ORF">SXFG_00098</name>
</gene>
<organism evidence="1 6">
    <name type="scientific">Synechococcus phage S-CAM8</name>
    <dbReference type="NCBI Taxonomy" id="754038"/>
    <lineage>
        <taxon>Viruses</taxon>
        <taxon>Duplodnaviria</taxon>
        <taxon>Heunggongvirae</taxon>
        <taxon>Uroviricota</taxon>
        <taxon>Caudoviricetes</taxon>
        <taxon>Pantevenvirales</taxon>
        <taxon>Kyanoviridae</taxon>
        <taxon>Neritesvirus</taxon>
        <taxon>Neritesvirus scam8</taxon>
    </lineage>
</organism>
<evidence type="ECO:0000313" key="3">
    <source>
        <dbReference type="EMBL" id="AOV59957.1"/>
    </source>
</evidence>
<protein>
    <submittedName>
        <fullName evidence="1">Uncharacterized protein</fullName>
    </submittedName>
</protein>
<reference evidence="3 5" key="3">
    <citation type="journal article" date="2016" name="Virology">
        <title>The genomic content and context of auxiliary metabolic genes in marine cyanomyoviruses.</title>
        <authorList>
            <person name="Crummett L.T."/>
            <person name="Puxty R.J."/>
            <person name="Weihe C."/>
            <person name="Marston M.F."/>
            <person name="Martiny J.B."/>
        </authorList>
    </citation>
    <scope>NUCLEOTIDE SEQUENCE [LARGE SCALE GENOMIC DNA]</scope>
    <source>
        <strain evidence="3">0810PA29</strain>
    </source>
</reference>